<name>A0A7W6JZG5_9HYPH</name>
<dbReference type="Proteomes" id="UP000584824">
    <property type="component" value="Unassembled WGS sequence"/>
</dbReference>
<dbReference type="GO" id="GO:0003887">
    <property type="term" value="F:DNA-directed DNA polymerase activity"/>
    <property type="evidence" value="ECO:0007669"/>
    <property type="project" value="InterPro"/>
</dbReference>
<evidence type="ECO:0000256" key="1">
    <source>
        <dbReference type="ARBA" id="ARBA00038283"/>
    </source>
</evidence>
<keyword evidence="5" id="KW-1185">Reference proteome</keyword>
<dbReference type="Pfam" id="PF01051">
    <property type="entry name" value="Rep3_N"/>
    <property type="match status" value="1"/>
</dbReference>
<dbReference type="InterPro" id="IPR000525">
    <property type="entry name" value="Initiator_Rep_WH1"/>
</dbReference>
<evidence type="ECO:0000313" key="5">
    <source>
        <dbReference type="Proteomes" id="UP000584824"/>
    </source>
</evidence>
<dbReference type="EMBL" id="JACIDU010000003">
    <property type="protein sequence ID" value="MBB4102370.1"/>
    <property type="molecule type" value="Genomic_DNA"/>
</dbReference>
<dbReference type="GO" id="GO:0006270">
    <property type="term" value="P:DNA replication initiation"/>
    <property type="evidence" value="ECO:0007669"/>
    <property type="project" value="InterPro"/>
</dbReference>
<feature type="region of interest" description="Disordered" evidence="2">
    <location>
        <begin position="1"/>
        <end position="20"/>
    </location>
</feature>
<proteinExistence type="inferred from homology"/>
<evidence type="ECO:0000313" key="4">
    <source>
        <dbReference type="EMBL" id="MBB4102370.1"/>
    </source>
</evidence>
<protein>
    <recommendedName>
        <fullName evidence="3">Initiator Rep protein WH1 domain-containing protein</fullName>
    </recommendedName>
</protein>
<evidence type="ECO:0000256" key="2">
    <source>
        <dbReference type="SAM" id="MobiDB-lite"/>
    </source>
</evidence>
<dbReference type="AlphaFoldDB" id="A0A7W6JZG5"/>
<feature type="domain" description="Initiator Rep protein WH1" evidence="3">
    <location>
        <begin position="94"/>
        <end position="216"/>
    </location>
</feature>
<comment type="caution">
    <text evidence="4">The sequence shown here is derived from an EMBL/GenBank/DDBJ whole genome shotgun (WGS) entry which is preliminary data.</text>
</comment>
<sequence>MDYQQPTDIDEMGKPRHKMHGKRGTFMEHWNQAGVRSDYIWQLSGNAVIRGYQRRGIKASDFDFETVQTNDRTSPRIEIPRVVVETLKTDIKTLNAQDIAIFWRLFGQHRHHGIEDATATISMQALKDFLGVEHRSRIIKSLQKLTSLQMSIHVNQFGAHGRVSMPMLEMLEIDGEIVTFGMPKVLRDAVGHSRDYGWVDINAIAKFRSKYTTALYIKASFEAGKHWSKRQTIGGSRQQFASALGIPETAQTSVVEDAIARVRDDLLAISGPRRRFKLSFDLGFGPEDDILIEVGNAAKKLKEVKALNLTAEAREQVDAVNTGVNSIPTERYPNLLVLRKAATWLNSSVQFVADKWKLEVWAAMGGKAEFSVGLSDADFIGLIDQHGADDVLEFWLDKKDFAQFGSFNIAEDVGVAVERQPKKKVVTAVIETNVVEAEYVADDDISMGDDYAHLSYGDEPTPDFKTAAVDYSDDDIDF</sequence>
<organism evidence="4 5">
    <name type="scientific">Allorhizobium borbori</name>
    <dbReference type="NCBI Taxonomy" id="485907"/>
    <lineage>
        <taxon>Bacteria</taxon>
        <taxon>Pseudomonadati</taxon>
        <taxon>Pseudomonadota</taxon>
        <taxon>Alphaproteobacteria</taxon>
        <taxon>Hyphomicrobiales</taxon>
        <taxon>Rhizobiaceae</taxon>
        <taxon>Rhizobium/Agrobacterium group</taxon>
        <taxon>Allorhizobium</taxon>
    </lineage>
</organism>
<comment type="similarity">
    <text evidence="1">Belongs to the initiator RepB protein family.</text>
</comment>
<accession>A0A7W6JZG5</accession>
<dbReference type="RefSeq" id="WP_183789870.1">
    <property type="nucleotide sequence ID" value="NZ_JACIDU010000003.1"/>
</dbReference>
<gene>
    <name evidence="4" type="ORF">GGQ66_000905</name>
</gene>
<evidence type="ECO:0000259" key="3">
    <source>
        <dbReference type="Pfam" id="PF01051"/>
    </source>
</evidence>
<reference evidence="4 5" key="1">
    <citation type="submission" date="2020-08" db="EMBL/GenBank/DDBJ databases">
        <title>Genomic Encyclopedia of Type Strains, Phase IV (KMG-IV): sequencing the most valuable type-strain genomes for metagenomic binning, comparative biology and taxonomic classification.</title>
        <authorList>
            <person name="Goeker M."/>
        </authorList>
    </citation>
    <scope>NUCLEOTIDE SEQUENCE [LARGE SCALE GENOMIC DNA]</scope>
    <source>
        <strain evidence="4 5">DSM 26385</strain>
    </source>
</reference>